<evidence type="ECO:0000256" key="6">
    <source>
        <dbReference type="ARBA" id="ARBA00022676"/>
    </source>
</evidence>
<dbReference type="InterPro" id="IPR036950">
    <property type="entry name" value="PBP_transglycosylase"/>
</dbReference>
<dbReference type="GO" id="GO:0008360">
    <property type="term" value="P:regulation of cell shape"/>
    <property type="evidence" value="ECO:0007669"/>
    <property type="project" value="UniProtKB-KW"/>
</dbReference>
<comment type="pathway">
    <text evidence="1">Cell wall biogenesis; peptidoglycan biosynthesis.</text>
</comment>
<dbReference type="RefSeq" id="WP_183816466.1">
    <property type="nucleotide sequence ID" value="NZ_JACHOB010000001.1"/>
</dbReference>
<keyword evidence="6 17" id="KW-0328">Glycosyltransferase</keyword>
<organism evidence="17 18">
    <name type="scientific">Parvularcula dongshanensis</name>
    <dbReference type="NCBI Taxonomy" id="1173995"/>
    <lineage>
        <taxon>Bacteria</taxon>
        <taxon>Pseudomonadati</taxon>
        <taxon>Pseudomonadota</taxon>
        <taxon>Alphaproteobacteria</taxon>
        <taxon>Parvularculales</taxon>
        <taxon>Parvularculaceae</taxon>
        <taxon>Parvularcula</taxon>
    </lineage>
</organism>
<evidence type="ECO:0000313" key="17">
    <source>
        <dbReference type="EMBL" id="MBB4658545.1"/>
    </source>
</evidence>
<dbReference type="Proteomes" id="UP000563524">
    <property type="component" value="Unassembled WGS sequence"/>
</dbReference>
<dbReference type="SUPFAM" id="SSF56601">
    <property type="entry name" value="beta-lactamase/transpeptidase-like"/>
    <property type="match status" value="1"/>
</dbReference>
<dbReference type="AlphaFoldDB" id="A0A840I2I3"/>
<evidence type="ECO:0000256" key="10">
    <source>
        <dbReference type="ARBA" id="ARBA00022984"/>
    </source>
</evidence>
<dbReference type="SUPFAM" id="SSF53955">
    <property type="entry name" value="Lysozyme-like"/>
    <property type="match status" value="1"/>
</dbReference>
<dbReference type="PANTHER" id="PTHR32282">
    <property type="entry name" value="BINDING PROTEIN TRANSPEPTIDASE, PUTATIVE-RELATED"/>
    <property type="match status" value="1"/>
</dbReference>
<comment type="caution">
    <text evidence="17">The sequence shown here is derived from an EMBL/GenBank/DDBJ whole genome shotgun (WGS) entry which is preliminary data.</text>
</comment>
<evidence type="ECO:0000256" key="3">
    <source>
        <dbReference type="ARBA" id="ARBA00007739"/>
    </source>
</evidence>
<dbReference type="EMBL" id="JACHOB010000001">
    <property type="protein sequence ID" value="MBB4658545.1"/>
    <property type="molecule type" value="Genomic_DNA"/>
</dbReference>
<evidence type="ECO:0000256" key="13">
    <source>
        <dbReference type="ARBA" id="ARBA00034000"/>
    </source>
</evidence>
<keyword evidence="10" id="KW-0573">Peptidoglycan synthesis</keyword>
<evidence type="ECO:0000256" key="14">
    <source>
        <dbReference type="ARBA" id="ARBA00049902"/>
    </source>
</evidence>
<dbReference type="InterPro" id="IPR023346">
    <property type="entry name" value="Lysozyme-like_dom_sf"/>
</dbReference>
<dbReference type="Gene3D" id="3.40.710.10">
    <property type="entry name" value="DD-peptidase/beta-lactamase superfamily"/>
    <property type="match status" value="1"/>
</dbReference>
<comment type="catalytic activity">
    <reaction evidence="13">
        <text>Preferential cleavage: (Ac)2-L-Lys-D-Ala-|-D-Ala. Also transpeptidation of peptidyl-alanyl moieties that are N-acyl substituents of D-alanine.</text>
        <dbReference type="EC" id="3.4.16.4"/>
    </reaction>
</comment>
<accession>A0A840I2I3</accession>
<evidence type="ECO:0000256" key="11">
    <source>
        <dbReference type="ARBA" id="ARBA00023268"/>
    </source>
</evidence>
<dbReference type="GO" id="GO:0006508">
    <property type="term" value="P:proteolysis"/>
    <property type="evidence" value="ECO:0007669"/>
    <property type="project" value="UniProtKB-KW"/>
</dbReference>
<dbReference type="EC" id="2.4.1.-" evidence="17"/>
<keyword evidence="5" id="KW-0645">Protease</keyword>
<reference evidence="17 18" key="1">
    <citation type="submission" date="2020-08" db="EMBL/GenBank/DDBJ databases">
        <title>Genomic Encyclopedia of Type Strains, Phase IV (KMG-IV): sequencing the most valuable type-strain genomes for metagenomic binning, comparative biology and taxonomic classification.</title>
        <authorList>
            <person name="Goeker M."/>
        </authorList>
    </citation>
    <scope>NUCLEOTIDE SEQUENCE [LARGE SCALE GENOMIC DNA]</scope>
    <source>
        <strain evidence="17 18">DSM 102850</strain>
    </source>
</reference>
<gene>
    <name evidence="17" type="ORF">GGQ59_001045</name>
</gene>
<comment type="catalytic activity">
    <reaction evidence="14">
        <text>[GlcNAc-(1-&gt;4)-Mur2Ac(oyl-L-Ala-gamma-D-Glu-L-Lys-D-Ala-D-Ala)](n)-di-trans,octa-cis-undecaprenyl diphosphate + beta-D-GlcNAc-(1-&gt;4)-Mur2Ac(oyl-L-Ala-gamma-D-Glu-L-Lys-D-Ala-D-Ala)-di-trans,octa-cis-undecaprenyl diphosphate = [GlcNAc-(1-&gt;4)-Mur2Ac(oyl-L-Ala-gamma-D-Glu-L-Lys-D-Ala-D-Ala)](n+1)-di-trans,octa-cis-undecaprenyl diphosphate + di-trans,octa-cis-undecaprenyl diphosphate + H(+)</text>
        <dbReference type="Rhea" id="RHEA:23708"/>
        <dbReference type="Rhea" id="RHEA-COMP:9602"/>
        <dbReference type="Rhea" id="RHEA-COMP:9603"/>
        <dbReference type="ChEBI" id="CHEBI:15378"/>
        <dbReference type="ChEBI" id="CHEBI:58405"/>
        <dbReference type="ChEBI" id="CHEBI:60033"/>
        <dbReference type="ChEBI" id="CHEBI:78435"/>
        <dbReference type="EC" id="2.4.99.28"/>
    </reaction>
</comment>
<dbReference type="NCBIfam" id="TIGR02074">
    <property type="entry name" value="PBP_1a_fam"/>
    <property type="match status" value="1"/>
</dbReference>
<comment type="similarity">
    <text evidence="2">In the C-terminal section; belongs to the transpeptidase family.</text>
</comment>
<evidence type="ECO:0000256" key="1">
    <source>
        <dbReference type="ARBA" id="ARBA00004752"/>
    </source>
</evidence>
<protein>
    <submittedName>
        <fullName evidence="17">Penicillin-binding protein 1A</fullName>
        <ecNumber evidence="17">2.4.1.-</ecNumber>
        <ecNumber evidence="17">3.4.-.-</ecNumber>
    </submittedName>
</protein>
<dbReference type="Pfam" id="PF00912">
    <property type="entry name" value="Transgly"/>
    <property type="match status" value="1"/>
</dbReference>
<sequence length="696" mass="74391">MRDGSAQSWRIVRAALPLAGRGAGRAAALLPGLLLPGLARSLLVAGSAGLTFACVALIANLRFAAAVLPDQDIDLLSAGRPISLTILDRNGERIGTRGLEYDEAGRRIAASHISYFDPVPLSDLPPYVVDAFIATEDRRFWHHPGFDPKGLVRALVANLEAGTVVEGGSTITQQLAKNLFLSADQTLMRKLTEMQLALWLEARLTKEEILSLYLNRIYLGAGTYGIEAAADAYFSKDARSLNLAEAALLAGLPKAPSSLAPTSNLEGALSRSREVIDNLVETGRIDPMTAHVAKVVPPDLALRERSAGFGYFLDRVTEDVYARFGRLTEDITVTTTLDLGLQVEAQEAVAASLDDEAVERGARQAALIAYDARGGIVAMVGGRSYEQSQFNRASQAKRQPGSAFKPFVFLAALEAGFDPDTIVVDQPVRVGDWTPSNYNSRYRGPLRLSSAVAASANSVAVQVSEAIGRERVVDAARRVGIGRTLEPLPSLALGTLELTLEDLTAAYLPFAQQGSEVSGHVIERVETRTGKELYAFSDIEGFKVLEPAMAGEMTRMLASVVERGTGRAAGLPDRPSAGKTGTTNDWKDAWFIGYTPQLTAGVWVGNDAADPMNGVTGSSYPLAIWRRFMTAAHRGLPVLPLDEGKPGLSGTEPLAGLYAGLRGDLVRTAYGADNERLSRLGQEGRIVGRAAPGVER</sequence>
<dbReference type="EC" id="3.4.-.-" evidence="17"/>
<dbReference type="InterPro" id="IPR001264">
    <property type="entry name" value="Glyco_trans_51"/>
</dbReference>
<dbReference type="GO" id="GO:0008658">
    <property type="term" value="F:penicillin binding"/>
    <property type="evidence" value="ECO:0007669"/>
    <property type="project" value="InterPro"/>
</dbReference>
<comment type="similarity">
    <text evidence="3">In the N-terminal section; belongs to the glycosyltransferase 51 family.</text>
</comment>
<keyword evidence="7 17" id="KW-0808">Transferase</keyword>
<name>A0A840I2I3_9PROT</name>
<evidence type="ECO:0000259" key="15">
    <source>
        <dbReference type="Pfam" id="PF00905"/>
    </source>
</evidence>
<dbReference type="GO" id="GO:0030288">
    <property type="term" value="C:outer membrane-bounded periplasmic space"/>
    <property type="evidence" value="ECO:0007669"/>
    <property type="project" value="TreeGrafter"/>
</dbReference>
<evidence type="ECO:0000256" key="4">
    <source>
        <dbReference type="ARBA" id="ARBA00022645"/>
    </source>
</evidence>
<evidence type="ECO:0000256" key="5">
    <source>
        <dbReference type="ARBA" id="ARBA00022670"/>
    </source>
</evidence>
<dbReference type="Pfam" id="PF00905">
    <property type="entry name" value="Transpeptidase"/>
    <property type="match status" value="1"/>
</dbReference>
<feature type="domain" description="Glycosyl transferase family 51" evidence="16">
    <location>
        <begin position="116"/>
        <end position="279"/>
    </location>
</feature>
<dbReference type="InterPro" id="IPR001460">
    <property type="entry name" value="PCN-bd_Tpept"/>
</dbReference>
<dbReference type="GO" id="GO:0009002">
    <property type="term" value="F:serine-type D-Ala-D-Ala carboxypeptidase activity"/>
    <property type="evidence" value="ECO:0007669"/>
    <property type="project" value="UniProtKB-EC"/>
</dbReference>
<keyword evidence="18" id="KW-1185">Reference proteome</keyword>
<keyword evidence="12" id="KW-0961">Cell wall biogenesis/degradation</keyword>
<keyword evidence="9" id="KW-0133">Cell shape</keyword>
<evidence type="ECO:0000256" key="12">
    <source>
        <dbReference type="ARBA" id="ARBA00023316"/>
    </source>
</evidence>
<dbReference type="UniPathway" id="UPA00219"/>
<dbReference type="GO" id="GO:0008955">
    <property type="term" value="F:peptidoglycan glycosyltransferase activity"/>
    <property type="evidence" value="ECO:0007669"/>
    <property type="project" value="UniProtKB-EC"/>
</dbReference>
<keyword evidence="8 17" id="KW-0378">Hydrolase</keyword>
<dbReference type="InterPro" id="IPR050396">
    <property type="entry name" value="Glycosyltr_51/Transpeptidase"/>
</dbReference>
<dbReference type="Gene3D" id="1.10.3810.10">
    <property type="entry name" value="Biosynthetic peptidoglycan transglycosylase-like"/>
    <property type="match status" value="1"/>
</dbReference>
<proteinExistence type="inferred from homology"/>
<evidence type="ECO:0000256" key="8">
    <source>
        <dbReference type="ARBA" id="ARBA00022801"/>
    </source>
</evidence>
<evidence type="ECO:0000259" key="16">
    <source>
        <dbReference type="Pfam" id="PF00912"/>
    </source>
</evidence>
<feature type="domain" description="Penicillin-binding protein transpeptidase" evidence="15">
    <location>
        <begin position="368"/>
        <end position="604"/>
    </location>
</feature>
<evidence type="ECO:0000256" key="2">
    <source>
        <dbReference type="ARBA" id="ARBA00007090"/>
    </source>
</evidence>
<evidence type="ECO:0000256" key="7">
    <source>
        <dbReference type="ARBA" id="ARBA00022679"/>
    </source>
</evidence>
<dbReference type="PANTHER" id="PTHR32282:SF33">
    <property type="entry name" value="PEPTIDOGLYCAN GLYCOSYLTRANSFERASE"/>
    <property type="match status" value="1"/>
</dbReference>
<evidence type="ECO:0000256" key="9">
    <source>
        <dbReference type="ARBA" id="ARBA00022960"/>
    </source>
</evidence>
<dbReference type="GO" id="GO:0009252">
    <property type="term" value="P:peptidoglycan biosynthetic process"/>
    <property type="evidence" value="ECO:0007669"/>
    <property type="project" value="UniProtKB-UniPathway"/>
</dbReference>
<dbReference type="InterPro" id="IPR012338">
    <property type="entry name" value="Beta-lactam/transpept-like"/>
</dbReference>
<evidence type="ECO:0000313" key="18">
    <source>
        <dbReference type="Proteomes" id="UP000563524"/>
    </source>
</evidence>
<dbReference type="GO" id="GO:0071555">
    <property type="term" value="P:cell wall organization"/>
    <property type="evidence" value="ECO:0007669"/>
    <property type="project" value="UniProtKB-KW"/>
</dbReference>
<keyword evidence="11" id="KW-0511">Multifunctional enzyme</keyword>
<dbReference type="FunFam" id="1.10.3810.10:FF:000001">
    <property type="entry name" value="Penicillin-binding protein 1A"/>
    <property type="match status" value="1"/>
</dbReference>
<keyword evidence="4" id="KW-0121">Carboxypeptidase</keyword>